<dbReference type="AlphaFoldDB" id="A0A366XPD4"/>
<evidence type="ECO:0000313" key="3">
    <source>
        <dbReference type="Proteomes" id="UP000253314"/>
    </source>
</evidence>
<name>A0A366XPD4_9BACI</name>
<comment type="caution">
    <text evidence="2">The sequence shown here is derived from an EMBL/GenBank/DDBJ whole genome shotgun (WGS) entry which is preliminary data.</text>
</comment>
<dbReference type="RefSeq" id="WP_113807776.1">
    <property type="nucleotide sequence ID" value="NZ_QOCW01000027.1"/>
</dbReference>
<evidence type="ECO:0000313" key="2">
    <source>
        <dbReference type="EMBL" id="RBW67972.1"/>
    </source>
</evidence>
<evidence type="ECO:0000256" key="1">
    <source>
        <dbReference type="SAM" id="Phobius"/>
    </source>
</evidence>
<reference evidence="2 3" key="1">
    <citation type="submission" date="2018-07" db="EMBL/GenBank/DDBJ databases">
        <title>Lottiidibacillus patelloidae gen. nov., sp. nov., isolated from the intestinal tract of a marine limpet and the reclassification of B. taeanensis BH030017T, B. algicola KMM 3737T and B. hwajinpoensis SW-72T as genus Lottiidibacillus.</title>
        <authorList>
            <person name="Liu R."/>
            <person name="Huang Z."/>
        </authorList>
    </citation>
    <scope>NUCLEOTIDE SEQUENCE [LARGE SCALE GENOMIC DNA]</scope>
    <source>
        <strain evidence="2 3">BH030017</strain>
    </source>
</reference>
<keyword evidence="1" id="KW-0472">Membrane</keyword>
<dbReference type="Proteomes" id="UP000253314">
    <property type="component" value="Unassembled WGS sequence"/>
</dbReference>
<dbReference type="EMBL" id="QOCW01000027">
    <property type="protein sequence ID" value="RBW67972.1"/>
    <property type="molecule type" value="Genomic_DNA"/>
</dbReference>
<keyword evidence="1" id="KW-0812">Transmembrane</keyword>
<keyword evidence="3" id="KW-1185">Reference proteome</keyword>
<protein>
    <submittedName>
        <fullName evidence="2">Uncharacterized protein</fullName>
    </submittedName>
</protein>
<proteinExistence type="predicted"/>
<gene>
    <name evidence="2" type="ORF">DS031_19395</name>
</gene>
<organism evidence="2 3">
    <name type="scientific">Bacillus taeanensis</name>
    <dbReference type="NCBI Taxonomy" id="273032"/>
    <lineage>
        <taxon>Bacteria</taxon>
        <taxon>Bacillati</taxon>
        <taxon>Bacillota</taxon>
        <taxon>Bacilli</taxon>
        <taxon>Bacillales</taxon>
        <taxon>Bacillaceae</taxon>
        <taxon>Bacillus</taxon>
    </lineage>
</organism>
<sequence>MKYSILILLFIIVISINGYSWVTIYKHINEEDAALTSEEREITTVSHLKKPFKNTKSPASFFDAHKPLILFIVTCYISFVVTFF</sequence>
<feature type="transmembrane region" description="Helical" evidence="1">
    <location>
        <begin position="64"/>
        <end position="83"/>
    </location>
</feature>
<keyword evidence="1" id="KW-1133">Transmembrane helix</keyword>
<accession>A0A366XPD4</accession>